<gene>
    <name evidence="1" type="ORF">BC938DRAFT_476026</name>
</gene>
<dbReference type="AlphaFoldDB" id="A0A433QR05"/>
<reference evidence="1 2" key="1">
    <citation type="journal article" date="2018" name="New Phytol.">
        <title>Phylogenomics of Endogonaceae and evolution of mycorrhizas within Mucoromycota.</title>
        <authorList>
            <person name="Chang Y."/>
            <person name="Desiro A."/>
            <person name="Na H."/>
            <person name="Sandor L."/>
            <person name="Lipzen A."/>
            <person name="Clum A."/>
            <person name="Barry K."/>
            <person name="Grigoriev I.V."/>
            <person name="Martin F.M."/>
            <person name="Stajich J.E."/>
            <person name="Smith M.E."/>
            <person name="Bonito G."/>
            <person name="Spatafora J.W."/>
        </authorList>
    </citation>
    <scope>NUCLEOTIDE SEQUENCE [LARGE SCALE GENOMIC DNA]</scope>
    <source>
        <strain evidence="1 2">AD002</strain>
    </source>
</reference>
<sequence length="135" mass="15269">MRDAGRPAGFDLMPVAEEVKSSASAPVVLDPVRKGPEQRRLAGVLTAHDRHSDLHELLVLFESSPDQRFHHFVSWVRYELLGQVVARRRVARRRIDRRRGLLDCNFTDDGDIRIEEGGHASKCVDRGGHVIVRKA</sequence>
<dbReference type="EMBL" id="RBNJ01002241">
    <property type="protein sequence ID" value="RUS32216.1"/>
    <property type="molecule type" value="Genomic_DNA"/>
</dbReference>
<proteinExistence type="predicted"/>
<evidence type="ECO:0000313" key="2">
    <source>
        <dbReference type="Proteomes" id="UP000274822"/>
    </source>
</evidence>
<accession>A0A433QR05</accession>
<evidence type="ECO:0000313" key="1">
    <source>
        <dbReference type="EMBL" id="RUS32216.1"/>
    </source>
</evidence>
<protein>
    <submittedName>
        <fullName evidence="1">Uncharacterized protein</fullName>
    </submittedName>
</protein>
<organism evidence="1 2">
    <name type="scientific">Jimgerdemannia flammicorona</name>
    <dbReference type="NCBI Taxonomy" id="994334"/>
    <lineage>
        <taxon>Eukaryota</taxon>
        <taxon>Fungi</taxon>
        <taxon>Fungi incertae sedis</taxon>
        <taxon>Mucoromycota</taxon>
        <taxon>Mucoromycotina</taxon>
        <taxon>Endogonomycetes</taxon>
        <taxon>Endogonales</taxon>
        <taxon>Endogonaceae</taxon>
        <taxon>Jimgerdemannia</taxon>
    </lineage>
</organism>
<keyword evidence="2" id="KW-1185">Reference proteome</keyword>
<dbReference type="Proteomes" id="UP000274822">
    <property type="component" value="Unassembled WGS sequence"/>
</dbReference>
<comment type="caution">
    <text evidence="1">The sequence shown here is derived from an EMBL/GenBank/DDBJ whole genome shotgun (WGS) entry which is preliminary data.</text>
</comment>
<name>A0A433QR05_9FUNG</name>